<name>X1R8S7_9ZZZZ</name>
<dbReference type="EMBL" id="BARW01001392">
    <property type="protein sequence ID" value="GAI59545.1"/>
    <property type="molecule type" value="Genomic_DNA"/>
</dbReference>
<proteinExistence type="predicted"/>
<accession>X1R8S7</accession>
<dbReference type="AlphaFoldDB" id="X1R8S7"/>
<sequence>DECRQAIVAAGKEMGVEVELEEPTVECEPCKEAAKRFLTKIQALRAAKAAPAAPATES</sequence>
<comment type="caution">
    <text evidence="1">The sequence shown here is derived from an EMBL/GenBank/DDBJ whole genome shotgun (WGS) entry which is preliminary data.</text>
</comment>
<protein>
    <submittedName>
        <fullName evidence="1">Uncharacterized protein</fullName>
    </submittedName>
</protein>
<reference evidence="1" key="1">
    <citation type="journal article" date="2014" name="Front. Microbiol.">
        <title>High frequency of phylogenetically diverse reductive dehalogenase-homologous genes in deep subseafloor sedimentary metagenomes.</title>
        <authorList>
            <person name="Kawai M."/>
            <person name="Futagami T."/>
            <person name="Toyoda A."/>
            <person name="Takaki Y."/>
            <person name="Nishi S."/>
            <person name="Hori S."/>
            <person name="Arai W."/>
            <person name="Tsubouchi T."/>
            <person name="Morono Y."/>
            <person name="Uchiyama I."/>
            <person name="Ito T."/>
            <person name="Fujiyama A."/>
            <person name="Inagaki F."/>
            <person name="Takami H."/>
        </authorList>
    </citation>
    <scope>NUCLEOTIDE SEQUENCE</scope>
    <source>
        <strain evidence="1">Expedition CK06-06</strain>
    </source>
</reference>
<gene>
    <name evidence="1" type="ORF">S12H4_04495</name>
</gene>
<feature type="non-terminal residue" evidence="1">
    <location>
        <position position="1"/>
    </location>
</feature>
<organism evidence="1">
    <name type="scientific">marine sediment metagenome</name>
    <dbReference type="NCBI Taxonomy" id="412755"/>
    <lineage>
        <taxon>unclassified sequences</taxon>
        <taxon>metagenomes</taxon>
        <taxon>ecological metagenomes</taxon>
    </lineage>
</organism>
<evidence type="ECO:0000313" key="1">
    <source>
        <dbReference type="EMBL" id="GAI59545.1"/>
    </source>
</evidence>